<feature type="signal peptide" evidence="1">
    <location>
        <begin position="1"/>
        <end position="27"/>
    </location>
</feature>
<reference evidence="2 3" key="1">
    <citation type="submission" date="2016-10" db="EMBL/GenBank/DDBJ databases">
        <title>Actinomyces aegypiusis sp. nov., isolated from the Aegypius monachus in Qinghai Tibet Plateau China.</title>
        <authorList>
            <person name="Wang Y."/>
        </authorList>
    </citation>
    <scope>NUCLEOTIDE SEQUENCE [LARGE SCALE GENOMIC DNA]</scope>
    <source>
        <strain evidence="2 3">VUL4_3</strain>
    </source>
</reference>
<gene>
    <name evidence="2" type="ORF">BK816_04965</name>
</gene>
<dbReference type="STRING" id="1912795.BK816_04965"/>
<dbReference type="EMBL" id="CP017812">
    <property type="protein sequence ID" value="AOZ72724.1"/>
    <property type="molecule type" value="Genomic_DNA"/>
</dbReference>
<evidence type="ECO:0008006" key="4">
    <source>
        <dbReference type="Google" id="ProtNLM"/>
    </source>
</evidence>
<dbReference type="PROSITE" id="PS51318">
    <property type="entry name" value="TAT"/>
    <property type="match status" value="1"/>
</dbReference>
<evidence type="ECO:0000313" key="3">
    <source>
        <dbReference type="Proteomes" id="UP000176288"/>
    </source>
</evidence>
<dbReference type="RefSeq" id="WP_071164190.1">
    <property type="nucleotide sequence ID" value="NZ_CP017812.1"/>
</dbReference>
<dbReference type="InterPro" id="IPR006311">
    <property type="entry name" value="TAT_signal"/>
</dbReference>
<protein>
    <recommendedName>
        <fullName evidence="4">Lactococcin 972 family bacteriocin</fullName>
    </recommendedName>
</protein>
<sequence>MNNKRRTFLAAAVAATITLGGASMAFAEDILGGNWYYGTNYATGNASSSFYHSTSHHWTSIGTSSGKYARDEAGAGNTASTWLWRTPGSSVEFKAGANGYTKTR</sequence>
<dbReference type="InterPro" id="IPR006540">
    <property type="entry name" value="Lactococcin_972"/>
</dbReference>
<keyword evidence="3" id="KW-1185">Reference proteome</keyword>
<dbReference type="KEGG" id="avu:BK816_04965"/>
<dbReference type="Proteomes" id="UP000176288">
    <property type="component" value="Chromosome"/>
</dbReference>
<dbReference type="AlphaFoldDB" id="A0A1D9MK88"/>
<dbReference type="Pfam" id="PF09683">
    <property type="entry name" value="Lactococcin_972"/>
    <property type="match status" value="1"/>
</dbReference>
<feature type="chain" id="PRO_5009443784" description="Lactococcin 972 family bacteriocin" evidence="1">
    <location>
        <begin position="28"/>
        <end position="104"/>
    </location>
</feature>
<evidence type="ECO:0000313" key="2">
    <source>
        <dbReference type="EMBL" id="AOZ72724.1"/>
    </source>
</evidence>
<keyword evidence="1" id="KW-0732">Signal</keyword>
<evidence type="ECO:0000256" key="1">
    <source>
        <dbReference type="SAM" id="SignalP"/>
    </source>
</evidence>
<accession>A0A1D9MK88</accession>
<dbReference type="OrthoDB" id="9851754at2"/>
<name>A0A1D9MK88_9ACTO</name>
<organism evidence="2 3">
    <name type="scientific">Boudabousia tangfeifanii</name>
    <dbReference type="NCBI Taxonomy" id="1912795"/>
    <lineage>
        <taxon>Bacteria</taxon>
        <taxon>Bacillati</taxon>
        <taxon>Actinomycetota</taxon>
        <taxon>Actinomycetes</taxon>
        <taxon>Actinomycetales</taxon>
        <taxon>Actinomycetaceae</taxon>
        <taxon>Boudabousia</taxon>
    </lineage>
</organism>
<proteinExistence type="predicted"/>